<dbReference type="NCBIfam" id="TIGR00571">
    <property type="entry name" value="dam"/>
    <property type="match status" value="1"/>
</dbReference>
<dbReference type="GO" id="GO:0043565">
    <property type="term" value="F:sequence-specific DNA binding"/>
    <property type="evidence" value="ECO:0007669"/>
    <property type="project" value="TreeGrafter"/>
</dbReference>
<evidence type="ECO:0000313" key="9">
    <source>
        <dbReference type="EMBL" id="AWF94944.1"/>
    </source>
</evidence>
<sequence>MASPIIKWAGGKRQLLPEITSHLPESFNTYFEPFAGGLAVFWSLNPEKAVINDLNFELFNLYTSVKTNVAGVIEILNRHSELDSKEYYLDIRATDRDGRIDEMTPEERAARFIYMNKTSFNGLWRVNKKNQNNVPYANHKNRYKTDESGLIEASEYLNAVDTTILNGDFSDAVATAVKDDFVYFDPPYLPVTETSNFASYTADGFGWEEQIRLRDLFIELTNRGVKVMYSNADVPLIEELFGGLEFAKIHKVQATRMINSVASKRGKVGEVLITNY</sequence>
<dbReference type="GO" id="GO:1904047">
    <property type="term" value="F:S-adenosyl-L-methionine binding"/>
    <property type="evidence" value="ECO:0007669"/>
    <property type="project" value="TreeGrafter"/>
</dbReference>
<dbReference type="InterPro" id="IPR023095">
    <property type="entry name" value="Ade_MeTrfase_dom_2"/>
</dbReference>
<feature type="binding site" evidence="7">
    <location>
        <position position="12"/>
    </location>
    <ligand>
        <name>S-adenosyl-L-methionine</name>
        <dbReference type="ChEBI" id="CHEBI:59789"/>
    </ligand>
</feature>
<reference evidence="9 10" key="1">
    <citation type="submission" date="2017-04" db="EMBL/GenBank/DDBJ databases">
        <title>Weissella cibaria strain m2 complete genome.</title>
        <authorList>
            <person name="Pan Q."/>
            <person name="Tan M."/>
            <person name="Yao F."/>
            <person name="Su S."/>
        </authorList>
    </citation>
    <scope>NUCLEOTIDE SEQUENCE [LARGE SCALE GENOMIC DNA]</scope>
    <source>
        <strain evidence="9 10">M2</strain>
    </source>
</reference>
<evidence type="ECO:0000256" key="4">
    <source>
        <dbReference type="ARBA" id="ARBA00022679"/>
    </source>
</evidence>
<comment type="similarity">
    <text evidence="1 8">Belongs to the N(4)/N(6)-methyltransferase family.</text>
</comment>
<dbReference type="Gene3D" id="3.40.50.150">
    <property type="entry name" value="Vaccinia Virus protein VP39"/>
    <property type="match status" value="1"/>
</dbReference>
<dbReference type="EC" id="2.1.1.72" evidence="2 8"/>
<dbReference type="PRINTS" id="PR00505">
    <property type="entry name" value="D12N6MTFRASE"/>
</dbReference>
<organism evidence="9 10">
    <name type="scientific">Weissella cibaria</name>
    <dbReference type="NCBI Taxonomy" id="137591"/>
    <lineage>
        <taxon>Bacteria</taxon>
        <taxon>Bacillati</taxon>
        <taxon>Bacillota</taxon>
        <taxon>Bacilli</taxon>
        <taxon>Lactobacillales</taxon>
        <taxon>Lactobacillaceae</taxon>
        <taxon>Weissella</taxon>
    </lineage>
</organism>
<evidence type="ECO:0000256" key="1">
    <source>
        <dbReference type="ARBA" id="ARBA00006594"/>
    </source>
</evidence>
<keyword evidence="5 8" id="KW-0949">S-adenosyl-L-methionine</keyword>
<dbReference type="GO" id="GO:0009007">
    <property type="term" value="F:site-specific DNA-methyltransferase (adenine-specific) activity"/>
    <property type="evidence" value="ECO:0007669"/>
    <property type="project" value="UniProtKB-UniRule"/>
</dbReference>
<dbReference type="Pfam" id="PF02086">
    <property type="entry name" value="MethyltransfD12"/>
    <property type="match status" value="1"/>
</dbReference>
<accession>A0A2S1KPQ1</accession>
<dbReference type="PIRSF" id="PIRSF000398">
    <property type="entry name" value="M_m6A_EcoRV"/>
    <property type="match status" value="1"/>
</dbReference>
<gene>
    <name evidence="9" type="ORF">B6254_0523</name>
</gene>
<dbReference type="PANTHER" id="PTHR30481">
    <property type="entry name" value="DNA ADENINE METHYLASE"/>
    <property type="match status" value="1"/>
</dbReference>
<keyword evidence="4 8" id="KW-0808">Transferase</keyword>
<evidence type="ECO:0000256" key="3">
    <source>
        <dbReference type="ARBA" id="ARBA00022603"/>
    </source>
</evidence>
<comment type="catalytic activity">
    <reaction evidence="6 8">
        <text>a 2'-deoxyadenosine in DNA + S-adenosyl-L-methionine = an N(6)-methyl-2'-deoxyadenosine in DNA + S-adenosyl-L-homocysteine + H(+)</text>
        <dbReference type="Rhea" id="RHEA:15197"/>
        <dbReference type="Rhea" id="RHEA-COMP:12418"/>
        <dbReference type="Rhea" id="RHEA-COMP:12419"/>
        <dbReference type="ChEBI" id="CHEBI:15378"/>
        <dbReference type="ChEBI" id="CHEBI:57856"/>
        <dbReference type="ChEBI" id="CHEBI:59789"/>
        <dbReference type="ChEBI" id="CHEBI:90615"/>
        <dbReference type="ChEBI" id="CHEBI:90616"/>
        <dbReference type="EC" id="2.1.1.72"/>
    </reaction>
</comment>
<dbReference type="SUPFAM" id="SSF53335">
    <property type="entry name" value="S-adenosyl-L-methionine-dependent methyltransferases"/>
    <property type="match status" value="1"/>
</dbReference>
<evidence type="ECO:0000256" key="8">
    <source>
        <dbReference type="RuleBase" id="RU361257"/>
    </source>
</evidence>
<evidence type="ECO:0000256" key="5">
    <source>
        <dbReference type="ARBA" id="ARBA00022691"/>
    </source>
</evidence>
<feature type="binding site" evidence="7">
    <location>
        <position position="8"/>
    </location>
    <ligand>
        <name>S-adenosyl-L-methionine</name>
        <dbReference type="ChEBI" id="CHEBI:59789"/>
    </ligand>
</feature>
<proteinExistence type="inferred from homology"/>
<dbReference type="AlphaFoldDB" id="A0A2S1KPQ1"/>
<name>A0A2S1KPQ1_9LACO</name>
<dbReference type="GO" id="GO:0009307">
    <property type="term" value="P:DNA restriction-modification system"/>
    <property type="evidence" value="ECO:0007669"/>
    <property type="project" value="InterPro"/>
</dbReference>
<dbReference type="Proteomes" id="UP000244870">
    <property type="component" value="Chromosome"/>
</dbReference>
<evidence type="ECO:0000256" key="2">
    <source>
        <dbReference type="ARBA" id="ARBA00011900"/>
    </source>
</evidence>
<feature type="binding site" evidence="7">
    <location>
        <position position="53"/>
    </location>
    <ligand>
        <name>S-adenosyl-L-methionine</name>
        <dbReference type="ChEBI" id="CHEBI:59789"/>
    </ligand>
</feature>
<dbReference type="PROSITE" id="PS00092">
    <property type="entry name" value="N6_MTASE"/>
    <property type="match status" value="1"/>
</dbReference>
<protein>
    <recommendedName>
        <fullName evidence="2 8">Site-specific DNA-methyltransferase (adenine-specific)</fullName>
        <ecNumber evidence="2 8">2.1.1.72</ecNumber>
    </recommendedName>
</protein>
<evidence type="ECO:0000256" key="7">
    <source>
        <dbReference type="PIRSR" id="PIRSR000398-1"/>
    </source>
</evidence>
<dbReference type="GO" id="GO:0006298">
    <property type="term" value="P:mismatch repair"/>
    <property type="evidence" value="ECO:0007669"/>
    <property type="project" value="TreeGrafter"/>
</dbReference>
<dbReference type="InterPro" id="IPR029063">
    <property type="entry name" value="SAM-dependent_MTases_sf"/>
</dbReference>
<dbReference type="RefSeq" id="WP_108730046.1">
    <property type="nucleotide sequence ID" value="NZ_CP020928.1"/>
</dbReference>
<evidence type="ECO:0000313" key="10">
    <source>
        <dbReference type="Proteomes" id="UP000244870"/>
    </source>
</evidence>
<dbReference type="InterPro" id="IPR002052">
    <property type="entry name" value="DNA_methylase_N6_adenine_CS"/>
</dbReference>
<keyword evidence="3 8" id="KW-0489">Methyltransferase</keyword>
<dbReference type="Gene3D" id="1.10.1020.10">
    <property type="entry name" value="Adenine-specific Methyltransferase, Domain 2"/>
    <property type="match status" value="1"/>
</dbReference>
<dbReference type="GO" id="GO:0032259">
    <property type="term" value="P:methylation"/>
    <property type="evidence" value="ECO:0007669"/>
    <property type="project" value="UniProtKB-KW"/>
</dbReference>
<dbReference type="EMBL" id="CP020928">
    <property type="protein sequence ID" value="AWF94944.1"/>
    <property type="molecule type" value="Genomic_DNA"/>
</dbReference>
<dbReference type="PANTHER" id="PTHR30481:SF3">
    <property type="entry name" value="DNA ADENINE METHYLASE"/>
    <property type="match status" value="1"/>
</dbReference>
<dbReference type="InterPro" id="IPR012263">
    <property type="entry name" value="M_m6A_EcoRV"/>
</dbReference>
<evidence type="ECO:0000256" key="6">
    <source>
        <dbReference type="ARBA" id="ARBA00047942"/>
    </source>
</evidence>
<dbReference type="InterPro" id="IPR012327">
    <property type="entry name" value="MeTrfase_D12"/>
</dbReference>
<feature type="binding site" evidence="7">
    <location>
        <position position="185"/>
    </location>
    <ligand>
        <name>S-adenosyl-L-methionine</name>
        <dbReference type="ChEBI" id="CHEBI:59789"/>
    </ligand>
</feature>